<proteinExistence type="inferred from homology"/>
<keyword evidence="4 10" id="KW-0812">Transmembrane</keyword>
<dbReference type="GO" id="GO:0005789">
    <property type="term" value="C:endoplasmic reticulum membrane"/>
    <property type="evidence" value="ECO:0007669"/>
    <property type="project" value="TreeGrafter"/>
</dbReference>
<dbReference type="GO" id="GO:0034625">
    <property type="term" value="P:fatty acid elongation, monounsaturated fatty acid"/>
    <property type="evidence" value="ECO:0007669"/>
    <property type="project" value="TreeGrafter"/>
</dbReference>
<dbReference type="GO" id="GO:0019367">
    <property type="term" value="P:fatty acid elongation, saturated fatty acid"/>
    <property type="evidence" value="ECO:0007669"/>
    <property type="project" value="TreeGrafter"/>
</dbReference>
<comment type="caution">
    <text evidence="11">The sequence shown here is derived from an EMBL/GenBank/DDBJ whole genome shotgun (WGS) entry which is preliminary data.</text>
</comment>
<keyword evidence="2 10" id="KW-0444">Lipid biosynthesis</keyword>
<dbReference type="InterPro" id="IPR002076">
    <property type="entry name" value="ELO_fam"/>
</dbReference>
<dbReference type="Proteomes" id="UP001219518">
    <property type="component" value="Unassembled WGS sequence"/>
</dbReference>
<dbReference type="GO" id="GO:0034626">
    <property type="term" value="P:fatty acid elongation, polyunsaturated fatty acid"/>
    <property type="evidence" value="ECO:0007669"/>
    <property type="project" value="TreeGrafter"/>
</dbReference>
<dbReference type="PROSITE" id="PS01188">
    <property type="entry name" value="ELO"/>
    <property type="match status" value="1"/>
</dbReference>
<evidence type="ECO:0000256" key="2">
    <source>
        <dbReference type="ARBA" id="ARBA00022516"/>
    </source>
</evidence>
<keyword evidence="6 10" id="KW-1133">Transmembrane helix</keyword>
<comment type="similarity">
    <text evidence="10">Belongs to the ELO family.</text>
</comment>
<organism evidence="11 12">
    <name type="scientific">Frankliniella fusca</name>
    <dbReference type="NCBI Taxonomy" id="407009"/>
    <lineage>
        <taxon>Eukaryota</taxon>
        <taxon>Metazoa</taxon>
        <taxon>Ecdysozoa</taxon>
        <taxon>Arthropoda</taxon>
        <taxon>Hexapoda</taxon>
        <taxon>Insecta</taxon>
        <taxon>Pterygota</taxon>
        <taxon>Neoptera</taxon>
        <taxon>Paraneoptera</taxon>
        <taxon>Thysanoptera</taxon>
        <taxon>Terebrantia</taxon>
        <taxon>Thripoidea</taxon>
        <taxon>Thripidae</taxon>
        <taxon>Frankliniella</taxon>
    </lineage>
</organism>
<evidence type="ECO:0000256" key="4">
    <source>
        <dbReference type="ARBA" id="ARBA00022692"/>
    </source>
</evidence>
<dbReference type="InterPro" id="IPR030457">
    <property type="entry name" value="ELO_CS"/>
</dbReference>
<comment type="subcellular location">
    <subcellularLocation>
        <location evidence="1">Membrane</location>
        <topology evidence="1">Multi-pass membrane protein</topology>
    </subcellularLocation>
</comment>
<keyword evidence="3 10" id="KW-0808">Transferase</keyword>
<keyword evidence="5 10" id="KW-0276">Fatty acid metabolism</keyword>
<evidence type="ECO:0000256" key="10">
    <source>
        <dbReference type="RuleBase" id="RU361115"/>
    </source>
</evidence>
<keyword evidence="8 10" id="KW-0472">Membrane</keyword>
<feature type="transmembrane region" description="Helical" evidence="10">
    <location>
        <begin position="148"/>
        <end position="166"/>
    </location>
</feature>
<dbReference type="Pfam" id="PF01151">
    <property type="entry name" value="ELO"/>
    <property type="match status" value="1"/>
</dbReference>
<reference evidence="11" key="2">
    <citation type="journal article" date="2023" name="BMC Genomics">
        <title>Pest status, molecular evolution, and epigenetic factors derived from the genome assembly of Frankliniella fusca, a thysanopteran phytovirus vector.</title>
        <authorList>
            <person name="Catto M.A."/>
            <person name="Labadie P.E."/>
            <person name="Jacobson A.L."/>
            <person name="Kennedy G.G."/>
            <person name="Srinivasan R."/>
            <person name="Hunt B.G."/>
        </authorList>
    </citation>
    <scope>NUCLEOTIDE SEQUENCE</scope>
    <source>
        <strain evidence="11">PL_HMW_Pooled</strain>
    </source>
</reference>
<dbReference type="GO" id="GO:0009922">
    <property type="term" value="F:fatty acid elongase activity"/>
    <property type="evidence" value="ECO:0007669"/>
    <property type="project" value="UniProtKB-EC"/>
</dbReference>
<dbReference type="EC" id="2.3.1.199" evidence="10"/>
<feature type="transmembrane region" description="Helical" evidence="10">
    <location>
        <begin position="172"/>
        <end position="190"/>
    </location>
</feature>
<sequence>MAALIKSVASTYHFLFEELGNPYIRDWYLMSSPFPGIAIIGLYLWFVKDYGPKMMQNRPAYDLKRVIQVYNLIQVLVSGYTCYKLMKHAWFSRYNWRCQPTIFELDDPEDYIVASMVHLYHLTKIVDLLDTVFFTLRKKWNQISFLHVYHHAGMVALSWGAVKWFTTGHGSMIMMLNSAVHTLLYLYYFLTSLSSEFSSAWWKKYLTTIQLVQFLYFTLHFGQTVFHNPCKFGWFAQIIVIPQNFFIFILFADFYYKAYIVKKKTS</sequence>
<dbReference type="GO" id="GO:0042761">
    <property type="term" value="P:very long-chain fatty acid biosynthetic process"/>
    <property type="evidence" value="ECO:0007669"/>
    <property type="project" value="TreeGrafter"/>
</dbReference>
<evidence type="ECO:0000256" key="1">
    <source>
        <dbReference type="ARBA" id="ARBA00004141"/>
    </source>
</evidence>
<evidence type="ECO:0000256" key="8">
    <source>
        <dbReference type="ARBA" id="ARBA00023136"/>
    </source>
</evidence>
<evidence type="ECO:0000313" key="11">
    <source>
        <dbReference type="EMBL" id="KAK3930582.1"/>
    </source>
</evidence>
<keyword evidence="12" id="KW-1185">Reference proteome</keyword>
<dbReference type="PANTHER" id="PTHR11157:SF21">
    <property type="entry name" value="ELONGATION OF VERY LONG CHAIN FATTY ACIDS PROTEIN"/>
    <property type="match status" value="1"/>
</dbReference>
<feature type="transmembrane region" description="Helical" evidence="10">
    <location>
        <begin position="202"/>
        <end position="222"/>
    </location>
</feature>
<feature type="transmembrane region" description="Helical" evidence="10">
    <location>
        <begin position="234"/>
        <end position="256"/>
    </location>
</feature>
<reference evidence="11" key="1">
    <citation type="submission" date="2021-07" db="EMBL/GenBank/DDBJ databases">
        <authorList>
            <person name="Catto M.A."/>
            <person name="Jacobson A."/>
            <person name="Kennedy G."/>
            <person name="Labadie P."/>
            <person name="Hunt B.G."/>
            <person name="Srinivasan R."/>
        </authorList>
    </citation>
    <scope>NUCLEOTIDE SEQUENCE</scope>
    <source>
        <strain evidence="11">PL_HMW_Pooled</strain>
        <tissue evidence="11">Head</tissue>
    </source>
</reference>
<accession>A0AAE1HZ32</accession>
<dbReference type="AlphaFoldDB" id="A0AAE1HZ32"/>
<name>A0AAE1HZ32_9NEOP</name>
<protein>
    <recommendedName>
        <fullName evidence="10">Elongation of very long chain fatty acids protein</fullName>
        <ecNumber evidence="10">2.3.1.199</ecNumber>
    </recommendedName>
    <alternativeName>
        <fullName evidence="10">Very-long-chain 3-oxoacyl-CoA synthase</fullName>
    </alternativeName>
</protein>
<comment type="catalytic activity">
    <reaction evidence="10">
        <text>a very-long-chain acyl-CoA + malonyl-CoA + H(+) = a very-long-chain 3-oxoacyl-CoA + CO2 + CoA</text>
        <dbReference type="Rhea" id="RHEA:32727"/>
        <dbReference type="ChEBI" id="CHEBI:15378"/>
        <dbReference type="ChEBI" id="CHEBI:16526"/>
        <dbReference type="ChEBI" id="CHEBI:57287"/>
        <dbReference type="ChEBI" id="CHEBI:57384"/>
        <dbReference type="ChEBI" id="CHEBI:90725"/>
        <dbReference type="ChEBI" id="CHEBI:90736"/>
        <dbReference type="EC" id="2.3.1.199"/>
    </reaction>
</comment>
<feature type="transmembrane region" description="Helical" evidence="10">
    <location>
        <begin position="27"/>
        <end position="46"/>
    </location>
</feature>
<evidence type="ECO:0000256" key="9">
    <source>
        <dbReference type="ARBA" id="ARBA00023160"/>
    </source>
</evidence>
<keyword evidence="7 10" id="KW-0443">Lipid metabolism</keyword>
<dbReference type="EMBL" id="JAHWGI010001411">
    <property type="protein sequence ID" value="KAK3930582.1"/>
    <property type="molecule type" value="Genomic_DNA"/>
</dbReference>
<dbReference type="GO" id="GO:0030148">
    <property type="term" value="P:sphingolipid biosynthetic process"/>
    <property type="evidence" value="ECO:0007669"/>
    <property type="project" value="TreeGrafter"/>
</dbReference>
<evidence type="ECO:0000256" key="6">
    <source>
        <dbReference type="ARBA" id="ARBA00022989"/>
    </source>
</evidence>
<keyword evidence="9 10" id="KW-0275">Fatty acid biosynthesis</keyword>
<evidence type="ECO:0000313" key="12">
    <source>
        <dbReference type="Proteomes" id="UP001219518"/>
    </source>
</evidence>
<evidence type="ECO:0000256" key="7">
    <source>
        <dbReference type="ARBA" id="ARBA00023098"/>
    </source>
</evidence>
<evidence type="ECO:0000256" key="3">
    <source>
        <dbReference type="ARBA" id="ARBA00022679"/>
    </source>
</evidence>
<gene>
    <name evidence="11" type="ORF">KUF71_005316</name>
</gene>
<dbReference type="PANTHER" id="PTHR11157">
    <property type="entry name" value="FATTY ACID ACYL TRANSFERASE-RELATED"/>
    <property type="match status" value="1"/>
</dbReference>
<evidence type="ECO:0000256" key="5">
    <source>
        <dbReference type="ARBA" id="ARBA00022832"/>
    </source>
</evidence>